<sequence length="447" mass="48054">MRHDGRSTDPVGNHAVVLGAGIGGLLAARVLSGCFDRVTVVERDGGDGFGARRGVPQGRHLHALPLKTSQLLEELFPGLHAEYLADGAVTASMRTQYRIDLHGHTLHRPSTNQDTILASRPLLEHRIKERVRDLPGVTLRTGLEATGLIAPAATRVIGVVITPKGSRRTESLRADLVVDATGRSARSLIWLRELGYSRPPEQRVGISLAYATQVLRLPVDACGGDRVIAVIPHPARPQGVYLVAREDNCWSLTAVGYGSSRPSSTPGRFYDLVHSLLPADVGSALGAAEPVGDIHLMQIPHVFRRRFDRLSRFPAGLLVIGDALCSANPVYAGGIGAAASQAILLDRHVRRGLDGLQRRFFRDTARALAGPWWFTAVSDLSMPGVSGPRIPGKRLADWYLSRLAEAAAHDAELTSAFLQVASLLSPPSRLAHPAIVAKVLKPARGKK</sequence>
<dbReference type="Proteomes" id="UP000032458">
    <property type="component" value="Unassembled WGS sequence"/>
</dbReference>
<organism evidence="2 3">
    <name type="scientific">Streptomyces natalensis ATCC 27448</name>
    <dbReference type="NCBI Taxonomy" id="1240678"/>
    <lineage>
        <taxon>Bacteria</taxon>
        <taxon>Bacillati</taxon>
        <taxon>Actinomycetota</taxon>
        <taxon>Actinomycetes</taxon>
        <taxon>Kitasatosporales</taxon>
        <taxon>Streptomycetaceae</taxon>
        <taxon>Streptomyces</taxon>
    </lineage>
</organism>
<evidence type="ECO:0000259" key="1">
    <source>
        <dbReference type="Pfam" id="PF01494"/>
    </source>
</evidence>
<protein>
    <recommendedName>
        <fullName evidence="1">FAD-binding domain-containing protein</fullName>
    </recommendedName>
</protein>
<evidence type="ECO:0000313" key="3">
    <source>
        <dbReference type="Proteomes" id="UP000032458"/>
    </source>
</evidence>
<comment type="caution">
    <text evidence="2">The sequence shown here is derived from an EMBL/GenBank/DDBJ whole genome shotgun (WGS) entry which is preliminary data.</text>
</comment>
<dbReference type="AlphaFoldDB" id="A0A0D7CM99"/>
<name>A0A0D7CM99_9ACTN</name>
<accession>A0A0D7CM99</accession>
<dbReference type="Pfam" id="PF01494">
    <property type="entry name" value="FAD_binding_3"/>
    <property type="match status" value="1"/>
</dbReference>
<keyword evidence="3" id="KW-1185">Reference proteome</keyword>
<dbReference type="Gene3D" id="3.50.50.60">
    <property type="entry name" value="FAD/NAD(P)-binding domain"/>
    <property type="match status" value="1"/>
</dbReference>
<dbReference type="PATRIC" id="fig|1240678.4.peg.3941"/>
<dbReference type="SUPFAM" id="SSF51905">
    <property type="entry name" value="FAD/NAD(P)-binding domain"/>
    <property type="match status" value="1"/>
</dbReference>
<dbReference type="EMBL" id="JRKI01000026">
    <property type="protein sequence ID" value="KIZ16990.1"/>
    <property type="molecule type" value="Genomic_DNA"/>
</dbReference>
<dbReference type="InterPro" id="IPR036188">
    <property type="entry name" value="FAD/NAD-bd_sf"/>
</dbReference>
<dbReference type="InterPro" id="IPR002938">
    <property type="entry name" value="FAD-bd"/>
</dbReference>
<dbReference type="PANTHER" id="PTHR43422">
    <property type="entry name" value="THIAMINE THIAZOLE SYNTHASE"/>
    <property type="match status" value="1"/>
</dbReference>
<dbReference type="PANTHER" id="PTHR43422:SF3">
    <property type="entry name" value="THIAMINE THIAZOLE SYNTHASE"/>
    <property type="match status" value="1"/>
</dbReference>
<dbReference type="GO" id="GO:0071949">
    <property type="term" value="F:FAD binding"/>
    <property type="evidence" value="ECO:0007669"/>
    <property type="project" value="InterPro"/>
</dbReference>
<evidence type="ECO:0000313" key="2">
    <source>
        <dbReference type="EMBL" id="KIZ16990.1"/>
    </source>
</evidence>
<reference evidence="2 3" key="1">
    <citation type="submission" date="2014-09" db="EMBL/GenBank/DDBJ databases">
        <title>Draft genome sequence of Streptomyces natalensis ATCC 27448, producer of the antifungal pimaricin.</title>
        <authorList>
            <person name="Mendes M.V."/>
            <person name="Beites T."/>
            <person name="Pires S."/>
            <person name="Santos C.L."/>
            <person name="Moradas-Ferreira P."/>
        </authorList>
    </citation>
    <scope>NUCLEOTIDE SEQUENCE [LARGE SCALE GENOMIC DNA]</scope>
    <source>
        <strain evidence="2 3">ATCC 27448</strain>
    </source>
</reference>
<feature type="domain" description="FAD-binding" evidence="1">
    <location>
        <begin position="16"/>
        <end position="345"/>
    </location>
</feature>
<proteinExistence type="predicted"/>
<gene>
    <name evidence="2" type="ORF">SNA_18710</name>
</gene>